<sequence length="314" mass="35907">MSIDTLYDLDQARASLERIQGNRRKDRKNHTQISDIGKTKGWEANVKIVKFYEPNCWRMVQADGSDEPHEVVFHMQGIIEGKCLPPFKTTTDRQTKKIRHIRQWIVISGLGNEAFEKDREGIMEVYALFARIANGVGGIEFKTTNERDMVEIGNRLFTPKDEAPNMEWAEIDEDMDSMGFMRWVKTNNIGLVYGEENVVKYGEEYTKITDSNPEGKKRTMDIIPQKLHVGDIVDVGFTMVGIEGGKMSAPKAKLLLRTVTLIDSKHAQDWIKAKAKAQVSGTTKKIQFGKRNFEDDEIEGTRKKFQLLTTQDEE</sequence>
<dbReference type="AlphaFoldDB" id="A0AA38UIK8"/>
<evidence type="ECO:0000313" key="1">
    <source>
        <dbReference type="EMBL" id="KAJ3842595.1"/>
    </source>
</evidence>
<proteinExistence type="predicted"/>
<protein>
    <submittedName>
        <fullName evidence="1">Uncharacterized protein</fullName>
    </submittedName>
</protein>
<comment type="caution">
    <text evidence="1">The sequence shown here is derived from an EMBL/GenBank/DDBJ whole genome shotgun (WGS) entry which is preliminary data.</text>
</comment>
<gene>
    <name evidence="1" type="ORF">F5878DRAFT_657506</name>
</gene>
<organism evidence="1 2">
    <name type="scientific">Lentinula raphanica</name>
    <dbReference type="NCBI Taxonomy" id="153919"/>
    <lineage>
        <taxon>Eukaryota</taxon>
        <taxon>Fungi</taxon>
        <taxon>Dikarya</taxon>
        <taxon>Basidiomycota</taxon>
        <taxon>Agaricomycotina</taxon>
        <taxon>Agaricomycetes</taxon>
        <taxon>Agaricomycetidae</taxon>
        <taxon>Agaricales</taxon>
        <taxon>Marasmiineae</taxon>
        <taxon>Omphalotaceae</taxon>
        <taxon>Lentinula</taxon>
    </lineage>
</organism>
<dbReference type="EMBL" id="MU806001">
    <property type="protein sequence ID" value="KAJ3842595.1"/>
    <property type="molecule type" value="Genomic_DNA"/>
</dbReference>
<dbReference type="Proteomes" id="UP001163846">
    <property type="component" value="Unassembled WGS sequence"/>
</dbReference>
<keyword evidence="2" id="KW-1185">Reference proteome</keyword>
<name>A0AA38UIK8_9AGAR</name>
<accession>A0AA38UIK8</accession>
<reference evidence="1" key="1">
    <citation type="submission" date="2022-08" db="EMBL/GenBank/DDBJ databases">
        <authorList>
            <consortium name="DOE Joint Genome Institute"/>
            <person name="Min B."/>
            <person name="Riley R."/>
            <person name="Sierra-Patev S."/>
            <person name="Naranjo-Ortiz M."/>
            <person name="Looney B."/>
            <person name="Konkel Z."/>
            <person name="Slot J.C."/>
            <person name="Sakamoto Y."/>
            <person name="Steenwyk J.L."/>
            <person name="Rokas A."/>
            <person name="Carro J."/>
            <person name="Camarero S."/>
            <person name="Ferreira P."/>
            <person name="Molpeceres G."/>
            <person name="Ruiz-Duenas F.J."/>
            <person name="Serrano A."/>
            <person name="Henrissat B."/>
            <person name="Drula E."/>
            <person name="Hughes K.W."/>
            <person name="Mata J.L."/>
            <person name="Ishikawa N.K."/>
            <person name="Vargas-Isla R."/>
            <person name="Ushijima S."/>
            <person name="Smith C.A."/>
            <person name="Ahrendt S."/>
            <person name="Andreopoulos W."/>
            <person name="He G."/>
            <person name="Labutti K."/>
            <person name="Lipzen A."/>
            <person name="Ng V."/>
            <person name="Sandor L."/>
            <person name="Barry K."/>
            <person name="Martinez A.T."/>
            <person name="Xiao Y."/>
            <person name="Gibbons J.G."/>
            <person name="Terashima K."/>
            <person name="Hibbett D.S."/>
            <person name="Grigoriev I.V."/>
        </authorList>
    </citation>
    <scope>NUCLEOTIDE SEQUENCE</scope>
    <source>
        <strain evidence="1">TFB9207</strain>
    </source>
</reference>
<evidence type="ECO:0000313" key="2">
    <source>
        <dbReference type="Proteomes" id="UP001163846"/>
    </source>
</evidence>